<dbReference type="GO" id="GO:0000981">
    <property type="term" value="F:DNA-binding transcription factor activity, RNA polymerase II-specific"/>
    <property type="evidence" value="ECO:0007669"/>
    <property type="project" value="InterPro"/>
</dbReference>
<evidence type="ECO:0000259" key="10">
    <source>
        <dbReference type="PROSITE" id="PS50048"/>
    </source>
</evidence>
<keyword evidence="5" id="KW-0238">DNA-binding</keyword>
<evidence type="ECO:0000313" key="11">
    <source>
        <dbReference type="EMBL" id="PLB48286.1"/>
    </source>
</evidence>
<dbReference type="PROSITE" id="PS50048">
    <property type="entry name" value="ZN2_CY6_FUNGAL_2"/>
    <property type="match status" value="1"/>
</dbReference>
<keyword evidence="9" id="KW-1133">Transmembrane helix</keyword>
<dbReference type="Pfam" id="PF00172">
    <property type="entry name" value="Zn_clus"/>
    <property type="match status" value="1"/>
</dbReference>
<dbReference type="OrthoDB" id="27934at2759"/>
<reference evidence="11 12" key="1">
    <citation type="submission" date="2016-12" db="EMBL/GenBank/DDBJ databases">
        <title>The genomes of Aspergillus section Nigri reveals drivers in fungal speciation.</title>
        <authorList>
            <consortium name="DOE Joint Genome Institute"/>
            <person name="Vesth T.C."/>
            <person name="Nybo J."/>
            <person name="Theobald S."/>
            <person name="Brandl J."/>
            <person name="Frisvad J.C."/>
            <person name="Nielsen K.F."/>
            <person name="Lyhne E.K."/>
            <person name="Kogle M.E."/>
            <person name="Kuo A."/>
            <person name="Riley R."/>
            <person name="Clum A."/>
            <person name="Nolan M."/>
            <person name="Lipzen A."/>
            <person name="Salamov A."/>
            <person name="Henrissat B."/>
            <person name="Wiebenga A."/>
            <person name="De Vries R.P."/>
            <person name="Grigoriev I.V."/>
            <person name="Mortensen U.H."/>
            <person name="Andersen M.R."/>
            <person name="Baker S.E."/>
        </authorList>
    </citation>
    <scope>NUCLEOTIDE SEQUENCE [LARGE SCALE GENOMIC DNA]</scope>
    <source>
        <strain evidence="11 12">IBT 23096</strain>
    </source>
</reference>
<dbReference type="AlphaFoldDB" id="A0A2I2G5X0"/>
<dbReference type="VEuPathDB" id="FungiDB:P170DRAFT_497581"/>
<dbReference type="Gene3D" id="4.10.240.10">
    <property type="entry name" value="Zn(2)-C6 fungal-type DNA-binding domain"/>
    <property type="match status" value="1"/>
</dbReference>
<dbReference type="STRING" id="1392250.A0A2I2G5X0"/>
<keyword evidence="2" id="KW-0479">Metal-binding</keyword>
<dbReference type="CDD" id="cd00067">
    <property type="entry name" value="GAL4"/>
    <property type="match status" value="1"/>
</dbReference>
<dbReference type="GO" id="GO:0005634">
    <property type="term" value="C:nucleus"/>
    <property type="evidence" value="ECO:0007669"/>
    <property type="project" value="UniProtKB-SubCell"/>
</dbReference>
<dbReference type="SUPFAM" id="SSF57701">
    <property type="entry name" value="Zn2/Cys6 DNA-binding domain"/>
    <property type="match status" value="1"/>
</dbReference>
<keyword evidence="12" id="KW-1185">Reference proteome</keyword>
<evidence type="ECO:0000313" key="12">
    <source>
        <dbReference type="Proteomes" id="UP000234275"/>
    </source>
</evidence>
<evidence type="ECO:0000256" key="2">
    <source>
        <dbReference type="ARBA" id="ARBA00022723"/>
    </source>
</evidence>
<keyword evidence="9" id="KW-0472">Membrane</keyword>
<evidence type="ECO:0000256" key="8">
    <source>
        <dbReference type="SAM" id="MobiDB-lite"/>
    </source>
</evidence>
<dbReference type="Proteomes" id="UP000234275">
    <property type="component" value="Unassembled WGS sequence"/>
</dbReference>
<comment type="caution">
    <text evidence="11">The sequence shown here is derived from an EMBL/GenBank/DDBJ whole genome shotgun (WGS) entry which is preliminary data.</text>
</comment>
<dbReference type="GeneID" id="36561819"/>
<name>A0A2I2G5X0_9EURO</name>
<dbReference type="RefSeq" id="XP_024703588.1">
    <property type="nucleotide sequence ID" value="XM_024854114.1"/>
</dbReference>
<dbReference type="CDD" id="cd12148">
    <property type="entry name" value="fungal_TF_MHR"/>
    <property type="match status" value="1"/>
</dbReference>
<proteinExistence type="predicted"/>
<dbReference type="PANTHER" id="PTHR47782:SF12">
    <property type="entry name" value="ZN(II)2CYS6 TRANSCRIPTION FACTOR (EUROFUNG)"/>
    <property type="match status" value="1"/>
</dbReference>
<feature type="region of interest" description="Disordered" evidence="8">
    <location>
        <begin position="89"/>
        <end position="111"/>
    </location>
</feature>
<gene>
    <name evidence="11" type="ORF">P170DRAFT_497581</name>
</gene>
<evidence type="ECO:0000256" key="4">
    <source>
        <dbReference type="ARBA" id="ARBA00023015"/>
    </source>
</evidence>
<evidence type="ECO:0000256" key="7">
    <source>
        <dbReference type="ARBA" id="ARBA00023242"/>
    </source>
</evidence>
<dbReference type="PANTHER" id="PTHR47782">
    <property type="entry name" value="ZN(II)2CYS6 TRANSCRIPTION FACTOR (EUROFUNG)-RELATED"/>
    <property type="match status" value="1"/>
</dbReference>
<keyword evidence="6" id="KW-0804">Transcription</keyword>
<evidence type="ECO:0000256" key="9">
    <source>
        <dbReference type="SAM" id="Phobius"/>
    </source>
</evidence>
<dbReference type="GO" id="GO:0045944">
    <property type="term" value="P:positive regulation of transcription by RNA polymerase II"/>
    <property type="evidence" value="ECO:0007669"/>
    <property type="project" value="TreeGrafter"/>
</dbReference>
<dbReference type="GO" id="GO:0008270">
    <property type="term" value="F:zinc ion binding"/>
    <property type="evidence" value="ECO:0007669"/>
    <property type="project" value="InterPro"/>
</dbReference>
<feature type="domain" description="Zn(2)-C6 fungal-type" evidence="10">
    <location>
        <begin position="12"/>
        <end position="40"/>
    </location>
</feature>
<protein>
    <recommendedName>
        <fullName evidence="10">Zn(2)-C6 fungal-type domain-containing protein</fullName>
    </recommendedName>
</protein>
<dbReference type="InterPro" id="IPR001138">
    <property type="entry name" value="Zn2Cys6_DnaBD"/>
</dbReference>
<keyword evidence="3" id="KW-0862">Zinc</keyword>
<keyword evidence="7" id="KW-0539">Nucleus</keyword>
<dbReference type="InterPro" id="IPR052202">
    <property type="entry name" value="Yeast_MetPath_Reg"/>
</dbReference>
<evidence type="ECO:0000256" key="6">
    <source>
        <dbReference type="ARBA" id="ARBA00023163"/>
    </source>
</evidence>
<evidence type="ECO:0000256" key="5">
    <source>
        <dbReference type="ARBA" id="ARBA00023125"/>
    </source>
</evidence>
<keyword evidence="9" id="KW-0812">Transmembrane</keyword>
<sequence length="600" mass="68153">MPSSAKIPRSLACARCFRLKRRCDHAKPTCGECKRRGTECLPVKSSKDGENITVSLNYLKSLEARIAELEGPRDNASRTSLQVRDIGVQTDQDNVATADPPHNHTSTTNDIDISGVDTAIMKMATHENHPTLESCSFFPFGSTHTPAPGADTILADNEQSEPLTHLNGQPLLLEEVYTNLYFTITHWVWPFLDSSAWRMWYHEWTTEKETEQWKGFFILMVHAIGALLHNGLHPDQGYATRAADLYTSAMTYYPYVMGHSSAILQIKASILMILYSLHCPSSEEIAVTVSSIVPFCAATMSELRKQSSDVGDGTDYRDETGEAIGETLTEPLFITCYMLNEIIVSGWDRPVSAAYRAIDDDMYTLSNEMPCSSSTNSALRHLFSLRKIQAQIRRQRDRSPQGQDAGDSLLKSALDTWKTDIPRYGIEDSPSTYLHPLWMTSLYGYSVIILMQEKRHRLQHEDFEDVLSACVEVCINFKCLLEEGQVMCYTWSALVFQFMAGIMLLYAFWVDYREDIPKRQAFDALCTCASTLSHFAQRWDDATSYIKVFNFILREATWVPEDLRGQLNSDCTREEFEYCLKQLKKQYLHKGVLSMIEDMT</sequence>
<dbReference type="EMBL" id="MSFO01000005">
    <property type="protein sequence ID" value="PLB48286.1"/>
    <property type="molecule type" value="Genomic_DNA"/>
</dbReference>
<evidence type="ECO:0000256" key="3">
    <source>
        <dbReference type="ARBA" id="ARBA00022833"/>
    </source>
</evidence>
<accession>A0A2I2G5X0</accession>
<keyword evidence="4" id="KW-0805">Transcription regulation</keyword>
<comment type="subcellular location">
    <subcellularLocation>
        <location evidence="1">Nucleus</location>
    </subcellularLocation>
</comment>
<feature type="transmembrane region" description="Helical" evidence="9">
    <location>
        <begin position="489"/>
        <end position="509"/>
    </location>
</feature>
<dbReference type="SMART" id="SM00066">
    <property type="entry name" value="GAL4"/>
    <property type="match status" value="1"/>
</dbReference>
<dbReference type="GO" id="GO:0043565">
    <property type="term" value="F:sequence-specific DNA binding"/>
    <property type="evidence" value="ECO:0007669"/>
    <property type="project" value="TreeGrafter"/>
</dbReference>
<dbReference type="InterPro" id="IPR036864">
    <property type="entry name" value="Zn2-C6_fun-type_DNA-bd_sf"/>
</dbReference>
<evidence type="ECO:0000256" key="1">
    <source>
        <dbReference type="ARBA" id="ARBA00004123"/>
    </source>
</evidence>
<organism evidence="11 12">
    <name type="scientific">Aspergillus steynii IBT 23096</name>
    <dbReference type="NCBI Taxonomy" id="1392250"/>
    <lineage>
        <taxon>Eukaryota</taxon>
        <taxon>Fungi</taxon>
        <taxon>Dikarya</taxon>
        <taxon>Ascomycota</taxon>
        <taxon>Pezizomycotina</taxon>
        <taxon>Eurotiomycetes</taxon>
        <taxon>Eurotiomycetidae</taxon>
        <taxon>Eurotiales</taxon>
        <taxon>Aspergillaceae</taxon>
        <taxon>Aspergillus</taxon>
        <taxon>Aspergillus subgen. Circumdati</taxon>
    </lineage>
</organism>